<dbReference type="Proteomes" id="UP001464555">
    <property type="component" value="Unassembled WGS sequence"/>
</dbReference>
<dbReference type="InterPro" id="IPR011017">
    <property type="entry name" value="TRASH_dom"/>
</dbReference>
<reference evidence="3 4" key="1">
    <citation type="submission" date="2024-04" db="EMBL/GenBank/DDBJ databases">
        <title>Flavobacterium sp. DGU11 16S ribosomal RNA gene Genome sequencing and assembly.</title>
        <authorList>
            <person name="Park S."/>
        </authorList>
    </citation>
    <scope>NUCLEOTIDE SEQUENCE [LARGE SCALE GENOMIC DNA]</scope>
    <source>
        <strain evidence="3 4">DGU11</strain>
    </source>
</reference>
<dbReference type="RefSeq" id="WP_341696336.1">
    <property type="nucleotide sequence ID" value="NZ_JBBYHR010000003.1"/>
</dbReference>
<dbReference type="InterPro" id="IPR007029">
    <property type="entry name" value="YHS_dom"/>
</dbReference>
<comment type="caution">
    <text evidence="3">The sequence shown here is derived from an EMBL/GenBank/DDBJ whole genome shotgun (WGS) entry which is preliminary data.</text>
</comment>
<gene>
    <name evidence="3" type="ORF">AAEO56_07110</name>
</gene>
<dbReference type="EMBL" id="JBBYHR010000003">
    <property type="protein sequence ID" value="MEL1244024.1"/>
    <property type="molecule type" value="Genomic_DNA"/>
</dbReference>
<evidence type="ECO:0000313" key="4">
    <source>
        <dbReference type="Proteomes" id="UP001464555"/>
    </source>
</evidence>
<name>A0ABU9HV39_9FLAO</name>
<dbReference type="Pfam" id="PF04945">
    <property type="entry name" value="YHS"/>
    <property type="match status" value="1"/>
</dbReference>
<accession>A0ABU9HV39</accession>
<dbReference type="SUPFAM" id="SSF47240">
    <property type="entry name" value="Ferritin-like"/>
    <property type="match status" value="1"/>
</dbReference>
<keyword evidence="4" id="KW-1185">Reference proteome</keyword>
<dbReference type="InterPro" id="IPR012348">
    <property type="entry name" value="RNR-like"/>
</dbReference>
<dbReference type="PROSITE" id="PS51257">
    <property type="entry name" value="PROKAR_LIPOPROTEIN"/>
    <property type="match status" value="1"/>
</dbReference>
<dbReference type="InterPro" id="IPR009078">
    <property type="entry name" value="Ferritin-like_SF"/>
</dbReference>
<dbReference type="Gene3D" id="1.10.620.20">
    <property type="entry name" value="Ribonucleotide Reductase, subunit A"/>
    <property type="match status" value="1"/>
</dbReference>
<sequence>MKKIIVPILAMLLAAACTQKPKTEENEINAPGSTPQPDAEGKYASTEGPYKGVALESPKDFYCGMDIVKYGPSDTLHYHGKVYGFCASVCKEEFKKEPEKYLAKK</sequence>
<dbReference type="SMART" id="SM00746">
    <property type="entry name" value="TRASH"/>
    <property type="match status" value="1"/>
</dbReference>
<proteinExistence type="predicted"/>
<organism evidence="3 4">
    <name type="scientific">Flavobacterium arundinis</name>
    <dbReference type="NCBI Taxonomy" id="3139143"/>
    <lineage>
        <taxon>Bacteria</taxon>
        <taxon>Pseudomonadati</taxon>
        <taxon>Bacteroidota</taxon>
        <taxon>Flavobacteriia</taxon>
        <taxon>Flavobacteriales</taxon>
        <taxon>Flavobacteriaceae</taxon>
        <taxon>Flavobacterium</taxon>
    </lineage>
</organism>
<evidence type="ECO:0000259" key="2">
    <source>
        <dbReference type="SMART" id="SM00746"/>
    </source>
</evidence>
<feature type="domain" description="TRASH" evidence="2">
    <location>
        <begin position="60"/>
        <end position="98"/>
    </location>
</feature>
<feature type="region of interest" description="Disordered" evidence="1">
    <location>
        <begin position="20"/>
        <end position="45"/>
    </location>
</feature>
<evidence type="ECO:0000313" key="3">
    <source>
        <dbReference type="EMBL" id="MEL1244024.1"/>
    </source>
</evidence>
<protein>
    <submittedName>
        <fullName evidence="3">YHS domain-containing protein</fullName>
    </submittedName>
</protein>
<evidence type="ECO:0000256" key="1">
    <source>
        <dbReference type="SAM" id="MobiDB-lite"/>
    </source>
</evidence>